<gene>
    <name evidence="2" type="ORF">RDWZM_001424</name>
</gene>
<name>A0A9Q0RQJ5_BLOTA</name>
<sequence length="1290" mass="150350">MDSTIDQVIDQVCRWIDISTGPMTNNVDRIDANTKLNDMINTVIYTNPELYLKVALGLIGKLNNNERYVHDYLLEIYVHYGFKVINDLIKFSWYNNINANIKEELKDSCIQWCNSRLFSRYGGNLAPNRISTSTLVLNSCSNVIAEIFIREWPNNWTNFFNGVTERTSLVTLYTFLNISDLIHNSQMPNNSMRRKELRSALSQNHEIIYSYFQKTLAIMESDIYLDVLLTLEYKQMVIIKSFETLDSLFEWFQLNETIINRIIYIAASLAPNLDSRYSYRLKMIAYKCIQTLVQQINMTNPENSELLCDIFYNFSADKFLFYFITHSLRTYFNYRHPIESHTELFDLCSLVLNIACEIMCQVIVLYNKKTTNSKMRKNITHNQELWSSFLNFIVSCLMHNNAILDDIALKFLLLYCKLRHGDSTLASSSSSSSALISHGKVNLISPIDASVDHKFPMQILTLVGQCKTVPKPEPVANKCELRVSMQIDSYQCYCNLFSQNCNKFKMVIFEFAQHEREICQTYVTNMFHEIRNSRSEMDSKVLIQTGVRTWSVVSTMCSAIIPKIAVTPEFTPIIEAYFVFLLNEIKDQNKDQSTLSDILSILSSMSNFYVHFSHEHIELFLSQIFEFTLKNKGNLNFNRDQELQNHAGALFIKLSVNCSNTLLPFFDLMRDQADKLWADQAISSTQFCSLYEGLIIMSNHFPMLEDQRKFIYDHLLPKIKWVITYDSGINGLNFFRDIGLNKEPDFTCTAPTLSVNRTFCEAFLSLNLLNRLFKRISPGRCLAIAWTSIFDYITPFYKLITAINTLWYIYRTNDEANLDQLVHPFYRKFIFVEASNLFLNMTCSDRLFLVPPDRLKTHFLNWDRQTPPLPDMIGLHTQQRLEMLFTQTLAFLSNSLNYVFFYYSTYPTSEIIVETFLKNSLQQMFINIKSLPFIYYYDFIKTYLRNLVSYCPRNEKFLQTTEIVTILNGFLPFLFTKLDQKFKLLQQEKVIELESSEPNRTVPIAPNISIQKKNDEKKLEMCMEIVHNVIGQEFIYLLREIFNEPKNINHWASKFQLESQHKQIQNMDDENMDEDMNEFVENDTIKKSVVRVEDNDSYLSKYMISNNAFPMVNIVTNCLLWPLGVVRPAISEVNITLVHYLLARGAINSVDRFYYLADRIIRAINLTEKNDSNAINSFLSLFTFLYEKVVVKNRLTEIVNPQLAQICSVETVQWDNFAQSLSVIQENQDRKRQQKNLKLLLKNVYLKEISQLHSLSKPELLCLGDNSSTKQNVDSSAENDTDTLSLAWLF</sequence>
<dbReference type="OMA" id="QHEREIC"/>
<organism evidence="2 3">
    <name type="scientific">Blomia tropicalis</name>
    <name type="common">Mite</name>
    <dbReference type="NCBI Taxonomy" id="40697"/>
    <lineage>
        <taxon>Eukaryota</taxon>
        <taxon>Metazoa</taxon>
        <taxon>Ecdysozoa</taxon>
        <taxon>Arthropoda</taxon>
        <taxon>Chelicerata</taxon>
        <taxon>Arachnida</taxon>
        <taxon>Acari</taxon>
        <taxon>Acariformes</taxon>
        <taxon>Sarcoptiformes</taxon>
        <taxon>Astigmata</taxon>
        <taxon>Glycyphagoidea</taxon>
        <taxon>Echimyopodidae</taxon>
        <taxon>Blomia</taxon>
    </lineage>
</organism>
<dbReference type="SUPFAM" id="SSF48371">
    <property type="entry name" value="ARM repeat"/>
    <property type="match status" value="1"/>
</dbReference>
<keyword evidence="3" id="KW-1185">Reference proteome</keyword>
<reference evidence="2" key="1">
    <citation type="submission" date="2022-12" db="EMBL/GenBank/DDBJ databases">
        <title>Genome assemblies of Blomia tropicalis.</title>
        <authorList>
            <person name="Cui Y."/>
        </authorList>
    </citation>
    <scope>NUCLEOTIDE SEQUENCE</scope>
    <source>
        <tissue evidence="2">Adult mites</tissue>
    </source>
</reference>
<proteinExistence type="predicted"/>
<dbReference type="Proteomes" id="UP001142055">
    <property type="component" value="Chromosome 1"/>
</dbReference>
<feature type="domain" description="Exportin-1/Importin-beta-like" evidence="1">
    <location>
        <begin position="135"/>
        <end position="270"/>
    </location>
</feature>
<dbReference type="GO" id="GO:0006913">
    <property type="term" value="P:nucleocytoplasmic transport"/>
    <property type="evidence" value="ECO:0007669"/>
    <property type="project" value="UniProtKB-ARBA"/>
</dbReference>
<dbReference type="InterPro" id="IPR013598">
    <property type="entry name" value="Exportin-1/Importin-b-like"/>
</dbReference>
<dbReference type="InterPro" id="IPR011989">
    <property type="entry name" value="ARM-like"/>
</dbReference>
<dbReference type="EMBL" id="JAPWDV010000001">
    <property type="protein sequence ID" value="KAJ6222879.1"/>
    <property type="molecule type" value="Genomic_DNA"/>
</dbReference>
<evidence type="ECO:0000313" key="3">
    <source>
        <dbReference type="Proteomes" id="UP001142055"/>
    </source>
</evidence>
<evidence type="ECO:0000313" key="2">
    <source>
        <dbReference type="EMBL" id="KAJ6222879.1"/>
    </source>
</evidence>
<dbReference type="InterPro" id="IPR016024">
    <property type="entry name" value="ARM-type_fold"/>
</dbReference>
<dbReference type="Gene3D" id="1.25.10.10">
    <property type="entry name" value="Leucine-rich Repeat Variant"/>
    <property type="match status" value="2"/>
</dbReference>
<accession>A0A9Q0RQJ5</accession>
<comment type="caution">
    <text evidence="2">The sequence shown here is derived from an EMBL/GenBank/DDBJ whole genome shotgun (WGS) entry which is preliminary data.</text>
</comment>
<dbReference type="Pfam" id="PF08389">
    <property type="entry name" value="Xpo1"/>
    <property type="match status" value="1"/>
</dbReference>
<evidence type="ECO:0000259" key="1">
    <source>
        <dbReference type="Pfam" id="PF08389"/>
    </source>
</evidence>
<protein>
    <recommendedName>
        <fullName evidence="1">Exportin-1/Importin-beta-like domain-containing protein</fullName>
    </recommendedName>
</protein>